<name>A0AAW7QXR2_9GAMM</name>
<keyword evidence="1" id="KW-0812">Transmembrane</keyword>
<keyword evidence="4" id="KW-1185">Reference proteome</keyword>
<evidence type="ECO:0000313" key="2">
    <source>
        <dbReference type="EMBL" id="MDN7124544.1"/>
    </source>
</evidence>
<keyword evidence="1" id="KW-1133">Transmembrane helix</keyword>
<keyword evidence="1" id="KW-0472">Membrane</keyword>
<feature type="transmembrane region" description="Helical" evidence="1">
    <location>
        <begin position="21"/>
        <end position="43"/>
    </location>
</feature>
<evidence type="ECO:0000313" key="4">
    <source>
        <dbReference type="Proteomes" id="UP001169491"/>
    </source>
</evidence>
<feature type="transmembrane region" description="Helical" evidence="1">
    <location>
        <begin position="63"/>
        <end position="85"/>
    </location>
</feature>
<dbReference type="AlphaFoldDB" id="A0AAW7QXR2"/>
<proteinExistence type="predicted"/>
<evidence type="ECO:0000256" key="1">
    <source>
        <dbReference type="SAM" id="Phobius"/>
    </source>
</evidence>
<organism evidence="2 5">
    <name type="scientific">Pseudidiomarina terrestris</name>
    <dbReference type="NCBI Taxonomy" id="2820060"/>
    <lineage>
        <taxon>Bacteria</taxon>
        <taxon>Pseudomonadati</taxon>
        <taxon>Pseudomonadota</taxon>
        <taxon>Gammaproteobacteria</taxon>
        <taxon>Alteromonadales</taxon>
        <taxon>Idiomarinaceae</taxon>
        <taxon>Pseudidiomarina</taxon>
    </lineage>
</organism>
<dbReference type="Proteomes" id="UP001169492">
    <property type="component" value="Unassembled WGS sequence"/>
</dbReference>
<comment type="caution">
    <text evidence="2">The sequence shown here is derived from an EMBL/GenBank/DDBJ whole genome shotgun (WGS) entry which is preliminary data.</text>
</comment>
<protein>
    <submittedName>
        <fullName evidence="2">Uncharacterized protein</fullName>
    </submittedName>
</protein>
<dbReference type="Proteomes" id="UP001169491">
    <property type="component" value="Unassembled WGS sequence"/>
</dbReference>
<dbReference type="EMBL" id="JAGGJC010000001">
    <property type="protein sequence ID" value="MDN7129165.1"/>
    <property type="molecule type" value="Genomic_DNA"/>
</dbReference>
<evidence type="ECO:0000313" key="5">
    <source>
        <dbReference type="Proteomes" id="UP001169492"/>
    </source>
</evidence>
<dbReference type="RefSeq" id="WP_301774492.1">
    <property type="nucleotide sequence ID" value="NZ_JAGGJB010000003.1"/>
</dbReference>
<dbReference type="EMBL" id="JAGGJB010000003">
    <property type="protein sequence ID" value="MDN7124544.1"/>
    <property type="molecule type" value="Genomic_DNA"/>
</dbReference>
<gene>
    <name evidence="2" type="ORF">J6I90_06590</name>
    <name evidence="3" type="ORF">J6I92_04715</name>
</gene>
<evidence type="ECO:0000313" key="3">
    <source>
        <dbReference type="EMBL" id="MDN7129165.1"/>
    </source>
</evidence>
<reference evidence="4 5" key="1">
    <citation type="submission" date="2021-03" db="EMBL/GenBank/DDBJ databases">
        <title>Pseudidiomarina terrestris, a new bacterium isolated from saline soil.</title>
        <authorList>
            <person name="Galisteo C."/>
            <person name="De La Haba R."/>
            <person name="Sanchez-Porro C."/>
            <person name="Ventosa A."/>
        </authorList>
    </citation>
    <scope>NUCLEOTIDE SEQUENCE [LARGE SCALE GENOMIC DNA]</scope>
    <source>
        <strain evidence="2 5">1APP75-32.1</strain>
        <strain evidence="4">1APR75-15</strain>
        <strain evidence="3">1ASR75-15</strain>
    </source>
</reference>
<accession>A0AAW7QXR2</accession>
<sequence>MRGHSTNFINRTIKKPPAQALVAGILLALALWGVGFIFELLLTPARDSAGVITADTMQPMFELVRYLLNLIAGVILAIAVLQYLIRGTLLKK</sequence>